<keyword evidence="2 13" id="KW-1003">Cell membrane</keyword>
<dbReference type="HAMAP" id="MF_01916">
    <property type="entry name" value="Cardiolipin_synth_Cls"/>
    <property type="match status" value="1"/>
</dbReference>
<dbReference type="CDD" id="cd09112">
    <property type="entry name" value="PLDc_CLS_2"/>
    <property type="match status" value="1"/>
</dbReference>
<name>A0A6M0H092_9CLOT</name>
<feature type="domain" description="PLD phosphodiesterase" evidence="15">
    <location>
        <begin position="398"/>
        <end position="425"/>
    </location>
</feature>
<keyword evidence="7 13" id="KW-1133">Transmembrane helix</keyword>
<dbReference type="InterPro" id="IPR027379">
    <property type="entry name" value="CLS_N"/>
</dbReference>
<feature type="active site" evidence="13">
    <location>
        <position position="403"/>
    </location>
</feature>
<feature type="transmembrane region" description="Helical" evidence="13">
    <location>
        <begin position="39"/>
        <end position="57"/>
    </location>
</feature>
<evidence type="ECO:0000256" key="10">
    <source>
        <dbReference type="ARBA" id="ARBA00023209"/>
    </source>
</evidence>
<feature type="transmembrane region" description="Helical" evidence="13">
    <location>
        <begin position="6"/>
        <end position="27"/>
    </location>
</feature>
<dbReference type="PANTHER" id="PTHR21248:SF22">
    <property type="entry name" value="PHOSPHOLIPASE D"/>
    <property type="match status" value="1"/>
</dbReference>
<dbReference type="GO" id="GO:0008808">
    <property type="term" value="F:cardiolipin synthase activity"/>
    <property type="evidence" value="ECO:0007669"/>
    <property type="project" value="UniProtKB-UniRule"/>
</dbReference>
<evidence type="ECO:0000256" key="14">
    <source>
        <dbReference type="NCBIfam" id="TIGR04265"/>
    </source>
</evidence>
<evidence type="ECO:0000256" key="5">
    <source>
        <dbReference type="ARBA" id="ARBA00022692"/>
    </source>
</evidence>
<comment type="similarity">
    <text evidence="13">Belongs to the phospholipase D family. Cardiolipin synthase subfamily.</text>
</comment>
<feature type="active site" evidence="13">
    <location>
        <position position="405"/>
    </location>
</feature>
<dbReference type="GO" id="GO:0005886">
    <property type="term" value="C:plasma membrane"/>
    <property type="evidence" value="ECO:0007669"/>
    <property type="project" value="UniProtKB-SubCell"/>
</dbReference>
<keyword evidence="3 13" id="KW-0444">Lipid biosynthesis</keyword>
<dbReference type="GO" id="GO:0032049">
    <property type="term" value="P:cardiolipin biosynthetic process"/>
    <property type="evidence" value="ECO:0007669"/>
    <property type="project" value="UniProtKB-UniRule"/>
</dbReference>
<dbReference type="FunFam" id="3.30.870.10:FF:000014">
    <property type="entry name" value="Cardiolipin synthase"/>
    <property type="match status" value="1"/>
</dbReference>
<comment type="catalytic activity">
    <reaction evidence="13">
        <text>2 a 1,2-diacyl-sn-glycero-3-phospho-(1'-sn-glycerol) = a cardiolipin + glycerol</text>
        <dbReference type="Rhea" id="RHEA:31451"/>
        <dbReference type="ChEBI" id="CHEBI:17754"/>
        <dbReference type="ChEBI" id="CHEBI:62237"/>
        <dbReference type="ChEBI" id="CHEBI:64716"/>
    </reaction>
</comment>
<sequence length="485" mass="56464">MSFVAIFKNIITFIYIINIFLAILLIIFEKRNPNSTWTWIMIMFFIPILGFILYLFLGQDLRKQKFFHYKKEEEEVLIPTIQAQHTMLKNDYLVKNNHFLNEYRDFIQLNLTTDNAIFTHNNDVKILNNGEEKFPKLITSLKNAKNFIHIQYYIFRDDDIGNEIINILTEKAKSGVEVKVLYDGMGCIWLPKKFFTPIIESGGEVVCFFPPFIPYINLRLNYRNHRKICVIDGIEGFIGGLNIGDEYLGKDENIGFWRDIHLYIIGDAVATLETRFLLDWRFASNKEDFSMSKNYFPKNQYIGNKPIQIISSGPDSQWGAIRNSYLKMISRAEKNIYIETPYLIPDDSILTALKLAALSGIDVKIIIPCKPDHMFVYWATKSYAWELMEAGVHCYTYNNGFIHSKIIAIDSKLCTVGTANLDMRSFKLNFEVNAMIYDEDSTKDLERIFLKDIENSTYLTNKHYAERSLIIKVKEAISRLLAPML</sequence>
<dbReference type="CDD" id="cd09110">
    <property type="entry name" value="PLDc_CLS_1"/>
    <property type="match status" value="1"/>
</dbReference>
<keyword evidence="8 13" id="KW-0443">Lipid metabolism</keyword>
<evidence type="ECO:0000259" key="15">
    <source>
        <dbReference type="PROSITE" id="PS50035"/>
    </source>
</evidence>
<feature type="active site" evidence="13">
    <location>
        <position position="227"/>
    </location>
</feature>
<accession>A0A6M0H092</accession>
<evidence type="ECO:0000313" key="16">
    <source>
        <dbReference type="EMBL" id="NEU03999.1"/>
    </source>
</evidence>
<dbReference type="Pfam" id="PF13396">
    <property type="entry name" value="PLDc_N"/>
    <property type="match status" value="1"/>
</dbReference>
<dbReference type="EC" id="2.7.8.-" evidence="13 14"/>
<dbReference type="NCBIfam" id="TIGR04265">
    <property type="entry name" value="bac_cardiolipin"/>
    <property type="match status" value="1"/>
</dbReference>
<dbReference type="Pfam" id="PF13091">
    <property type="entry name" value="PLDc_2"/>
    <property type="match status" value="2"/>
</dbReference>
<comment type="caution">
    <text evidence="16">The sequence shown here is derived from an EMBL/GenBank/DDBJ whole genome shotgun (WGS) entry which is preliminary data.</text>
</comment>
<evidence type="ECO:0000256" key="11">
    <source>
        <dbReference type="ARBA" id="ARBA00023264"/>
    </source>
</evidence>
<dbReference type="Gene3D" id="3.30.870.10">
    <property type="entry name" value="Endonuclease Chain A"/>
    <property type="match status" value="2"/>
</dbReference>
<keyword evidence="10 13" id="KW-0594">Phospholipid biosynthesis</keyword>
<dbReference type="RefSeq" id="WP_061994016.1">
    <property type="nucleotide sequence ID" value="NZ_JAAGPU010000004.1"/>
</dbReference>
<keyword evidence="4 13" id="KW-0808">Transferase</keyword>
<dbReference type="PROSITE" id="PS50035">
    <property type="entry name" value="PLD"/>
    <property type="match status" value="2"/>
</dbReference>
<organism evidence="16 17">
    <name type="scientific">Clostridium senegalense</name>
    <dbReference type="NCBI Taxonomy" id="1465809"/>
    <lineage>
        <taxon>Bacteria</taxon>
        <taxon>Bacillati</taxon>
        <taxon>Bacillota</taxon>
        <taxon>Clostridia</taxon>
        <taxon>Eubacteriales</taxon>
        <taxon>Clostridiaceae</taxon>
        <taxon>Clostridium</taxon>
    </lineage>
</organism>
<dbReference type="FunFam" id="3.30.870.10:FF:000021">
    <property type="entry name" value="Cardiolipin synthase"/>
    <property type="match status" value="1"/>
</dbReference>
<dbReference type="InterPro" id="IPR001736">
    <property type="entry name" value="PLipase_D/transphosphatidylase"/>
</dbReference>
<dbReference type="InterPro" id="IPR022924">
    <property type="entry name" value="Cardiolipin_synthase"/>
</dbReference>
<dbReference type="PANTHER" id="PTHR21248">
    <property type="entry name" value="CARDIOLIPIN SYNTHASE"/>
    <property type="match status" value="1"/>
</dbReference>
<dbReference type="EMBL" id="JAAGPU010000004">
    <property type="protein sequence ID" value="NEU03999.1"/>
    <property type="molecule type" value="Genomic_DNA"/>
</dbReference>
<evidence type="ECO:0000256" key="7">
    <source>
        <dbReference type="ARBA" id="ARBA00022989"/>
    </source>
</evidence>
<keyword evidence="6" id="KW-0677">Repeat</keyword>
<dbReference type="SUPFAM" id="SSF56024">
    <property type="entry name" value="Phospholipase D/nuclease"/>
    <property type="match status" value="2"/>
</dbReference>
<evidence type="ECO:0000256" key="9">
    <source>
        <dbReference type="ARBA" id="ARBA00023136"/>
    </source>
</evidence>
<evidence type="ECO:0000256" key="1">
    <source>
        <dbReference type="ARBA" id="ARBA00004651"/>
    </source>
</evidence>
<comment type="function">
    <text evidence="12 13">Catalyzes the reversible phosphatidyl group transfer from one phosphatidylglycerol molecule to another to form cardiolipin (CL) (diphosphatidylglycerol) and glycerol.</text>
</comment>
<feature type="domain" description="PLD phosphodiesterase" evidence="15">
    <location>
        <begin position="220"/>
        <end position="247"/>
    </location>
</feature>
<dbReference type="AlphaFoldDB" id="A0A6M0H092"/>
<evidence type="ECO:0000256" key="8">
    <source>
        <dbReference type="ARBA" id="ARBA00023098"/>
    </source>
</evidence>
<feature type="active site" evidence="13">
    <location>
        <position position="232"/>
    </location>
</feature>
<feature type="active site" evidence="13">
    <location>
        <position position="410"/>
    </location>
</feature>
<dbReference type="InterPro" id="IPR030874">
    <property type="entry name" value="Cardiolipin_synth_Firmi"/>
</dbReference>
<keyword evidence="9 13" id="KW-0472">Membrane</keyword>
<evidence type="ECO:0000313" key="17">
    <source>
        <dbReference type="Proteomes" id="UP000481872"/>
    </source>
</evidence>
<dbReference type="SMART" id="SM00155">
    <property type="entry name" value="PLDc"/>
    <property type="match status" value="2"/>
</dbReference>
<keyword evidence="11 13" id="KW-1208">Phospholipid metabolism</keyword>
<keyword evidence="17" id="KW-1185">Reference proteome</keyword>
<evidence type="ECO:0000256" key="4">
    <source>
        <dbReference type="ARBA" id="ARBA00022679"/>
    </source>
</evidence>
<gene>
    <name evidence="16" type="primary">cls</name>
    <name evidence="16" type="ORF">G3M99_03850</name>
</gene>
<keyword evidence="5 13" id="KW-0812">Transmembrane</keyword>
<comment type="subcellular location">
    <subcellularLocation>
        <location evidence="1 13">Cell membrane</location>
        <topology evidence="1 13">Multi-pass membrane protein</topology>
    </subcellularLocation>
</comment>
<reference evidence="16 17" key="1">
    <citation type="submission" date="2020-02" db="EMBL/GenBank/DDBJ databases">
        <title>Genome assembly of a novel Clostridium senegalense strain.</title>
        <authorList>
            <person name="Gupta T.B."/>
            <person name="Jauregui R."/>
            <person name="Maclean P."/>
            <person name="Nawarathana A."/>
            <person name="Brightwell G."/>
        </authorList>
    </citation>
    <scope>NUCLEOTIDE SEQUENCE [LARGE SCALE GENOMIC DNA]</scope>
    <source>
        <strain evidence="16 17">AGRFS4</strain>
    </source>
</reference>
<evidence type="ECO:0000256" key="12">
    <source>
        <dbReference type="ARBA" id="ARBA00057569"/>
    </source>
</evidence>
<dbReference type="InterPro" id="IPR025202">
    <property type="entry name" value="PLD-like_dom"/>
</dbReference>
<dbReference type="Proteomes" id="UP000481872">
    <property type="component" value="Unassembled WGS sequence"/>
</dbReference>
<protein>
    <recommendedName>
        <fullName evidence="13 14">Cardiolipin synthase</fullName>
        <shortName evidence="13">CL synthase</shortName>
        <ecNumber evidence="13 14">2.7.8.-</ecNumber>
    </recommendedName>
</protein>
<proteinExistence type="inferred from homology"/>
<feature type="active site" evidence="13">
    <location>
        <position position="225"/>
    </location>
</feature>
<evidence type="ECO:0000256" key="3">
    <source>
        <dbReference type="ARBA" id="ARBA00022516"/>
    </source>
</evidence>
<evidence type="ECO:0000256" key="6">
    <source>
        <dbReference type="ARBA" id="ARBA00022737"/>
    </source>
</evidence>
<evidence type="ECO:0000256" key="13">
    <source>
        <dbReference type="HAMAP-Rule" id="MF_01916"/>
    </source>
</evidence>
<evidence type="ECO:0000256" key="2">
    <source>
        <dbReference type="ARBA" id="ARBA00022475"/>
    </source>
</evidence>